<keyword evidence="3" id="KW-0560">Oxidoreductase</keyword>
<organism evidence="7 9">
    <name type="scientific">Leptospira bourretii</name>
    <dbReference type="NCBI Taxonomy" id="2484962"/>
    <lineage>
        <taxon>Bacteria</taxon>
        <taxon>Pseudomonadati</taxon>
        <taxon>Spirochaetota</taxon>
        <taxon>Spirochaetia</taxon>
        <taxon>Leptospirales</taxon>
        <taxon>Leptospiraceae</taxon>
        <taxon>Leptospira</taxon>
    </lineage>
</organism>
<keyword evidence="5" id="KW-0627">Porphyrin biosynthesis</keyword>
<protein>
    <recommendedName>
        <fullName evidence="2">precorrin-2 dehydrogenase</fullName>
        <ecNumber evidence="2">1.3.1.76</ecNumber>
    </recommendedName>
</protein>
<reference evidence="8" key="1">
    <citation type="submission" date="2018-10" db="EMBL/GenBank/DDBJ databases">
        <authorList>
            <person name="Vincent A.T."/>
            <person name="Schiettekatte O."/>
            <person name="Bourhy P."/>
            <person name="Veyrier F.J."/>
            <person name="Picardeau M."/>
        </authorList>
    </citation>
    <scope>NUCLEOTIDE SEQUENCE</scope>
    <source>
        <strain evidence="8">201800281</strain>
    </source>
</reference>
<evidence type="ECO:0000256" key="5">
    <source>
        <dbReference type="ARBA" id="ARBA00023244"/>
    </source>
</evidence>
<dbReference type="SUPFAM" id="SSF51735">
    <property type="entry name" value="NAD(P)-binding Rossmann-fold domains"/>
    <property type="match status" value="1"/>
</dbReference>
<dbReference type="EC" id="1.3.1.76" evidence="2"/>
<dbReference type="Proteomes" id="UP000297394">
    <property type="component" value="Unassembled WGS sequence"/>
</dbReference>
<dbReference type="SUPFAM" id="SSF75615">
    <property type="entry name" value="Siroheme synthase middle domains-like"/>
    <property type="match status" value="1"/>
</dbReference>
<dbReference type="Gene3D" id="3.40.50.720">
    <property type="entry name" value="NAD(P)-binding Rossmann-like Domain"/>
    <property type="match status" value="1"/>
</dbReference>
<comment type="catalytic activity">
    <reaction evidence="6">
        <text>precorrin-2 + NAD(+) = sirohydrochlorin + NADH + 2 H(+)</text>
        <dbReference type="Rhea" id="RHEA:15613"/>
        <dbReference type="ChEBI" id="CHEBI:15378"/>
        <dbReference type="ChEBI" id="CHEBI:57540"/>
        <dbReference type="ChEBI" id="CHEBI:57945"/>
        <dbReference type="ChEBI" id="CHEBI:58351"/>
        <dbReference type="ChEBI" id="CHEBI:58827"/>
        <dbReference type="EC" id="1.3.1.76"/>
    </reaction>
</comment>
<dbReference type="EMBL" id="RQFL01000024">
    <property type="protein sequence ID" value="TGK90928.1"/>
    <property type="molecule type" value="Genomic_DNA"/>
</dbReference>
<accession>A0A4R9ILV0</accession>
<dbReference type="GO" id="GO:0019354">
    <property type="term" value="P:siroheme biosynthetic process"/>
    <property type="evidence" value="ECO:0007669"/>
    <property type="project" value="UniProtKB-UniPathway"/>
</dbReference>
<comment type="caution">
    <text evidence="7">The sequence shown here is derived from an EMBL/GenBank/DDBJ whole genome shotgun (WGS) entry which is preliminary data.</text>
</comment>
<keyword evidence="4" id="KW-0520">NAD</keyword>
<evidence type="ECO:0000256" key="3">
    <source>
        <dbReference type="ARBA" id="ARBA00023002"/>
    </source>
</evidence>
<reference evidence="7 9" key="2">
    <citation type="journal article" date="2019" name="PLoS Negl. Trop. Dis.">
        <title>Revisiting the worldwide diversity of Leptospira species in the environment.</title>
        <authorList>
            <person name="Vincent A.T."/>
            <person name="Schiettekatte O."/>
            <person name="Bourhy P."/>
            <person name="Veyrier F.J."/>
            <person name="Picardeau M."/>
        </authorList>
    </citation>
    <scope>NUCLEOTIDE SEQUENCE [LARGE SCALE GENOMIC DNA]</scope>
    <source>
        <strain evidence="7 9">201800280</strain>
        <strain evidence="8">201800281</strain>
    </source>
</reference>
<evidence type="ECO:0000313" key="7">
    <source>
        <dbReference type="EMBL" id="TGK85163.1"/>
    </source>
</evidence>
<evidence type="ECO:0000256" key="1">
    <source>
        <dbReference type="ARBA" id="ARBA00005010"/>
    </source>
</evidence>
<dbReference type="InterPro" id="IPR036291">
    <property type="entry name" value="NAD(P)-bd_dom_sf"/>
</dbReference>
<dbReference type="InterPro" id="IPR006367">
    <property type="entry name" value="Sirohaem_synthase_N"/>
</dbReference>
<keyword evidence="10" id="KW-1185">Reference proteome</keyword>
<evidence type="ECO:0000313" key="10">
    <source>
        <dbReference type="Proteomes" id="UP000297918"/>
    </source>
</evidence>
<dbReference type="Pfam" id="PF13241">
    <property type="entry name" value="NAD_binding_7"/>
    <property type="match status" value="1"/>
</dbReference>
<name>A0A4R9ILV0_9LEPT</name>
<dbReference type="GO" id="GO:0043115">
    <property type="term" value="F:precorrin-2 dehydrogenase activity"/>
    <property type="evidence" value="ECO:0007669"/>
    <property type="project" value="UniProtKB-EC"/>
</dbReference>
<comment type="pathway">
    <text evidence="1">Porphyrin-containing compound metabolism; siroheme biosynthesis; sirohydrochlorin from precorrin-2: step 1/1.</text>
</comment>
<dbReference type="AlphaFoldDB" id="A0A4R9ILV0"/>
<dbReference type="InterPro" id="IPR028161">
    <property type="entry name" value="Met8-like"/>
</dbReference>
<evidence type="ECO:0000256" key="2">
    <source>
        <dbReference type="ARBA" id="ARBA00012400"/>
    </source>
</evidence>
<gene>
    <name evidence="7" type="ORF">EHQ23_10865</name>
    <name evidence="8" type="ORF">EHQ26_12470</name>
</gene>
<dbReference type="NCBIfam" id="TIGR01470">
    <property type="entry name" value="cysG_Nterm"/>
    <property type="match status" value="1"/>
</dbReference>
<dbReference type="GO" id="GO:0004325">
    <property type="term" value="F:ferrochelatase activity"/>
    <property type="evidence" value="ECO:0007669"/>
    <property type="project" value="InterPro"/>
</dbReference>
<evidence type="ECO:0000256" key="4">
    <source>
        <dbReference type="ARBA" id="ARBA00023027"/>
    </source>
</evidence>
<proteinExistence type="predicted"/>
<dbReference type="RefSeq" id="WP_135746846.1">
    <property type="nucleotide sequence ID" value="NZ_RQFL01000024.1"/>
</dbReference>
<sequence length="197" mass="22714">MKFKKYPIFLNLENKNILIVGGGNACLEKLYGLEHTGAKIQVISIEFSDEVRSFLTKYPEIKTEERPVKEEDLNHRDIIFLGTSDPETNQKFRALAKEKGTWVNSVDDPKNCDFYSSSTVSVGPIQFAISTDGKFAGVSSTLRKLFEEVLPEEDHELMETLFEMRRKLKDILPDHQERRLALKEIIQNLNSKYFHKS</sequence>
<dbReference type="Proteomes" id="UP000297918">
    <property type="component" value="Unassembled WGS sequence"/>
</dbReference>
<dbReference type="EMBL" id="RQFM01000022">
    <property type="protein sequence ID" value="TGK85163.1"/>
    <property type="molecule type" value="Genomic_DNA"/>
</dbReference>
<dbReference type="PANTHER" id="PTHR35330:SF1">
    <property type="entry name" value="SIROHEME BIOSYNTHESIS PROTEIN MET8"/>
    <property type="match status" value="1"/>
</dbReference>
<dbReference type="OrthoDB" id="9773765at2"/>
<dbReference type="UniPathway" id="UPA00262">
    <property type="reaction ID" value="UER00222"/>
</dbReference>
<evidence type="ECO:0000313" key="8">
    <source>
        <dbReference type="EMBL" id="TGK90928.1"/>
    </source>
</evidence>
<dbReference type="PANTHER" id="PTHR35330">
    <property type="entry name" value="SIROHEME BIOSYNTHESIS PROTEIN MET8"/>
    <property type="match status" value="1"/>
</dbReference>
<evidence type="ECO:0000256" key="6">
    <source>
        <dbReference type="ARBA" id="ARBA00047561"/>
    </source>
</evidence>
<evidence type="ECO:0000313" key="9">
    <source>
        <dbReference type="Proteomes" id="UP000297394"/>
    </source>
</evidence>